<protein>
    <submittedName>
        <fullName evidence="6">TetR family transcriptional regulator</fullName>
    </submittedName>
</protein>
<dbReference type="OrthoDB" id="9795242at2"/>
<reference evidence="6 7" key="1">
    <citation type="submission" date="2019-01" db="EMBL/GenBank/DDBJ databases">
        <title>Ktedonosporobacter rubrisoli SCAWS-G2.</title>
        <authorList>
            <person name="Huang Y."/>
            <person name="Yan B."/>
        </authorList>
    </citation>
    <scope>NUCLEOTIDE SEQUENCE [LARGE SCALE GENOMIC DNA]</scope>
    <source>
        <strain evidence="6 7">SCAWS-G2</strain>
    </source>
</reference>
<evidence type="ECO:0000256" key="1">
    <source>
        <dbReference type="ARBA" id="ARBA00023015"/>
    </source>
</evidence>
<dbReference type="SUPFAM" id="SSF46689">
    <property type="entry name" value="Homeodomain-like"/>
    <property type="match status" value="1"/>
</dbReference>
<dbReference type="Gene3D" id="1.10.357.10">
    <property type="entry name" value="Tetracycline Repressor, domain 2"/>
    <property type="match status" value="1"/>
</dbReference>
<evidence type="ECO:0000256" key="2">
    <source>
        <dbReference type="ARBA" id="ARBA00023125"/>
    </source>
</evidence>
<dbReference type="KEGG" id="kbs:EPA93_11625"/>
<dbReference type="InterPro" id="IPR001647">
    <property type="entry name" value="HTH_TetR"/>
</dbReference>
<sequence length="188" mass="20653">MSTREHLVTATMELLWERGYEATSPRAILERSGAGQGSLYHHFKSKADLVATALNEVSNEMQGIVDATLHSNKPPLERVRDYLTQPREALRGCRLGRMIQEPAITQDALLRDPISSYFTYSKRELTAALAQAQQDGTLSPSINVADLATTLIAVVQGGYVMARALQDAEAMEQAIRGALALLEASERR</sequence>
<dbReference type="Proteomes" id="UP000290365">
    <property type="component" value="Chromosome"/>
</dbReference>
<keyword evidence="2 4" id="KW-0238">DNA-binding</keyword>
<organism evidence="6 7">
    <name type="scientific">Ktedonosporobacter rubrisoli</name>
    <dbReference type="NCBI Taxonomy" id="2509675"/>
    <lineage>
        <taxon>Bacteria</taxon>
        <taxon>Bacillati</taxon>
        <taxon>Chloroflexota</taxon>
        <taxon>Ktedonobacteria</taxon>
        <taxon>Ktedonobacterales</taxon>
        <taxon>Ktedonosporobacteraceae</taxon>
        <taxon>Ktedonosporobacter</taxon>
    </lineage>
</organism>
<dbReference type="InterPro" id="IPR011075">
    <property type="entry name" value="TetR_C"/>
</dbReference>
<feature type="DNA-binding region" description="H-T-H motif" evidence="4">
    <location>
        <begin position="24"/>
        <end position="43"/>
    </location>
</feature>
<evidence type="ECO:0000313" key="6">
    <source>
        <dbReference type="EMBL" id="QBD76617.1"/>
    </source>
</evidence>
<dbReference type="PANTHER" id="PTHR47506:SF3">
    <property type="entry name" value="HTH-TYPE TRANSCRIPTIONAL REGULATOR LMRA"/>
    <property type="match status" value="1"/>
</dbReference>
<evidence type="ECO:0000313" key="7">
    <source>
        <dbReference type="Proteomes" id="UP000290365"/>
    </source>
</evidence>
<dbReference type="PRINTS" id="PR00455">
    <property type="entry name" value="HTHTETR"/>
</dbReference>
<name>A0A4P6JMV1_KTERU</name>
<keyword evidence="3" id="KW-0804">Transcription</keyword>
<dbReference type="RefSeq" id="WP_129887567.1">
    <property type="nucleotide sequence ID" value="NZ_CP035758.1"/>
</dbReference>
<keyword evidence="1" id="KW-0805">Transcription regulation</keyword>
<evidence type="ECO:0000256" key="3">
    <source>
        <dbReference type="ARBA" id="ARBA00023163"/>
    </source>
</evidence>
<dbReference type="PROSITE" id="PS50977">
    <property type="entry name" value="HTH_TETR_2"/>
    <property type="match status" value="1"/>
</dbReference>
<dbReference type="SUPFAM" id="SSF48498">
    <property type="entry name" value="Tetracyclin repressor-like, C-terminal domain"/>
    <property type="match status" value="1"/>
</dbReference>
<dbReference type="EMBL" id="CP035758">
    <property type="protein sequence ID" value="QBD76617.1"/>
    <property type="molecule type" value="Genomic_DNA"/>
</dbReference>
<dbReference type="GO" id="GO:0003677">
    <property type="term" value="F:DNA binding"/>
    <property type="evidence" value="ECO:0007669"/>
    <property type="project" value="UniProtKB-UniRule"/>
</dbReference>
<dbReference type="Pfam" id="PF00440">
    <property type="entry name" value="TetR_N"/>
    <property type="match status" value="1"/>
</dbReference>
<feature type="domain" description="HTH tetR-type" evidence="5">
    <location>
        <begin position="1"/>
        <end position="61"/>
    </location>
</feature>
<proteinExistence type="predicted"/>
<dbReference type="InterPro" id="IPR036271">
    <property type="entry name" value="Tet_transcr_reg_TetR-rel_C_sf"/>
</dbReference>
<dbReference type="PANTHER" id="PTHR47506">
    <property type="entry name" value="TRANSCRIPTIONAL REGULATORY PROTEIN"/>
    <property type="match status" value="1"/>
</dbReference>
<dbReference type="InterPro" id="IPR009057">
    <property type="entry name" value="Homeodomain-like_sf"/>
</dbReference>
<gene>
    <name evidence="6" type="ORF">EPA93_11625</name>
</gene>
<dbReference type="Pfam" id="PF16925">
    <property type="entry name" value="TetR_C_13"/>
    <property type="match status" value="1"/>
</dbReference>
<evidence type="ECO:0000259" key="5">
    <source>
        <dbReference type="PROSITE" id="PS50977"/>
    </source>
</evidence>
<evidence type="ECO:0000256" key="4">
    <source>
        <dbReference type="PROSITE-ProRule" id="PRU00335"/>
    </source>
</evidence>
<accession>A0A4P6JMV1</accession>
<keyword evidence="7" id="KW-1185">Reference proteome</keyword>
<dbReference type="AlphaFoldDB" id="A0A4P6JMV1"/>